<reference evidence="2 3" key="1">
    <citation type="submission" date="2016-09" db="EMBL/GenBank/DDBJ databases">
        <title>Metabolic pathway, cell adaptation mechanisms and a novel monoxygenase revealed through proteogenomic-transcription analysis of a Sphingomonas haloaromaticamans strain degrading the fungicide ortho-phenylphenol.</title>
        <authorList>
            <person name="Perruchon C."/>
            <person name="Papadopoulou E.S."/>
            <person name="Rousidou C."/>
            <person name="Vasileiadis S."/>
            <person name="Tanou G."/>
            <person name="Amoutzias G."/>
            <person name="Molassiotis A."/>
            <person name="Karpouzas D.G."/>
        </authorList>
    </citation>
    <scope>NUCLEOTIDE SEQUENCE [LARGE SCALE GENOMIC DNA]</scope>
    <source>
        <strain evidence="2 3">P3</strain>
    </source>
</reference>
<dbReference type="InterPro" id="IPR032710">
    <property type="entry name" value="NTF2-like_dom_sf"/>
</dbReference>
<comment type="caution">
    <text evidence="2">The sequence shown here is derived from an EMBL/GenBank/DDBJ whole genome shotgun (WGS) entry which is preliminary data.</text>
</comment>
<dbReference type="Pfam" id="PF12680">
    <property type="entry name" value="SnoaL_2"/>
    <property type="match status" value="1"/>
</dbReference>
<dbReference type="EMBL" id="MIPT01000001">
    <property type="protein sequence ID" value="OHT19034.1"/>
    <property type="molecule type" value="Genomic_DNA"/>
</dbReference>
<sequence>MPPIDWQAFAAKWCESWNAHDLDRVLDHFHEDVLFTSPVAASLFPETGGTIRGKAALRAYWSEGLKRIPDLHFTVERIFAGVDTLVIQYRNQKGVSVSEVLVFEGGKVRRGHGTYPLATDDPAGTSR</sequence>
<evidence type="ECO:0000259" key="1">
    <source>
        <dbReference type="Pfam" id="PF12680"/>
    </source>
</evidence>
<gene>
    <name evidence="2" type="ORF">BHE75_01014</name>
</gene>
<proteinExistence type="predicted"/>
<dbReference type="InterPro" id="IPR037401">
    <property type="entry name" value="SnoaL-like"/>
</dbReference>
<accession>A0A1S1HA72</accession>
<dbReference type="OrthoDB" id="333383at2"/>
<dbReference type="AlphaFoldDB" id="A0A1S1HA72"/>
<dbReference type="RefSeq" id="WP_070932817.1">
    <property type="nucleotide sequence ID" value="NZ_MIPT01000001.1"/>
</dbReference>
<name>A0A1S1HA72_9SPHN</name>
<feature type="domain" description="SnoaL-like" evidence="1">
    <location>
        <begin position="11"/>
        <end position="108"/>
    </location>
</feature>
<keyword evidence="3" id="KW-1185">Reference proteome</keyword>
<organism evidence="2 3">
    <name type="scientific">Edaphosphingomonas haloaromaticamans</name>
    <dbReference type="NCBI Taxonomy" id="653954"/>
    <lineage>
        <taxon>Bacteria</taxon>
        <taxon>Pseudomonadati</taxon>
        <taxon>Pseudomonadota</taxon>
        <taxon>Alphaproteobacteria</taxon>
        <taxon>Sphingomonadales</taxon>
        <taxon>Rhizorhabdaceae</taxon>
        <taxon>Edaphosphingomonas</taxon>
    </lineage>
</organism>
<dbReference type="Proteomes" id="UP000179467">
    <property type="component" value="Unassembled WGS sequence"/>
</dbReference>
<evidence type="ECO:0000313" key="3">
    <source>
        <dbReference type="Proteomes" id="UP000179467"/>
    </source>
</evidence>
<dbReference type="SUPFAM" id="SSF54427">
    <property type="entry name" value="NTF2-like"/>
    <property type="match status" value="1"/>
</dbReference>
<evidence type="ECO:0000313" key="2">
    <source>
        <dbReference type="EMBL" id="OHT19034.1"/>
    </source>
</evidence>
<protein>
    <submittedName>
        <fullName evidence="2">SnoaL-like domain protein</fullName>
    </submittedName>
</protein>
<dbReference type="Gene3D" id="3.10.450.50">
    <property type="match status" value="1"/>
</dbReference>